<evidence type="ECO:0000256" key="6">
    <source>
        <dbReference type="ARBA" id="ARBA00022982"/>
    </source>
</evidence>
<dbReference type="Proteomes" id="UP000198461">
    <property type="component" value="Unassembled WGS sequence"/>
</dbReference>
<feature type="transmembrane region" description="Helical" evidence="9">
    <location>
        <begin position="20"/>
        <end position="38"/>
    </location>
</feature>
<keyword evidence="2 9" id="KW-0813">Transport</keyword>
<evidence type="ECO:0000313" key="11">
    <source>
        <dbReference type="Proteomes" id="UP000198461"/>
    </source>
</evidence>
<dbReference type="Pfam" id="PF02508">
    <property type="entry name" value="Rnf-Nqr"/>
    <property type="match status" value="1"/>
</dbReference>
<evidence type="ECO:0000256" key="7">
    <source>
        <dbReference type="ARBA" id="ARBA00022989"/>
    </source>
</evidence>
<protein>
    <recommendedName>
        <fullName evidence="9">Ion-translocating oxidoreductase complex subunit E</fullName>
        <ecNumber evidence="9">7.-.-.-</ecNumber>
    </recommendedName>
    <alternativeName>
        <fullName evidence="9">Rnf electron transport complex subunit E</fullName>
    </alternativeName>
</protein>
<comment type="similarity">
    <text evidence="9">Belongs to the NqrDE/RnfAE family.</text>
</comment>
<dbReference type="GO" id="GO:0005886">
    <property type="term" value="C:plasma membrane"/>
    <property type="evidence" value="ECO:0007669"/>
    <property type="project" value="UniProtKB-SubCell"/>
</dbReference>
<proteinExistence type="inferred from homology"/>
<dbReference type="NCBIfam" id="NF009070">
    <property type="entry name" value="PRK12405.1"/>
    <property type="match status" value="1"/>
</dbReference>
<keyword evidence="5 9" id="KW-1278">Translocase</keyword>
<dbReference type="PANTHER" id="PTHR30586">
    <property type="entry name" value="ELECTRON TRANSPORT COMPLEX PROTEIN RNFE"/>
    <property type="match status" value="1"/>
</dbReference>
<dbReference type="EC" id="7.-.-.-" evidence="9"/>
<keyword evidence="3 9" id="KW-0997">Cell inner membrane</keyword>
<keyword evidence="6 9" id="KW-0249">Electron transport</keyword>
<name>A0A1N6FJY8_9GAMM</name>
<keyword evidence="11" id="KW-1185">Reference proteome</keyword>
<dbReference type="AlphaFoldDB" id="A0A1N6FJY8"/>
<dbReference type="RefSeq" id="WP_074201373.1">
    <property type="nucleotide sequence ID" value="NZ_FSRE01000002.1"/>
</dbReference>
<evidence type="ECO:0000256" key="4">
    <source>
        <dbReference type="ARBA" id="ARBA00022692"/>
    </source>
</evidence>
<dbReference type="NCBIfam" id="TIGR01948">
    <property type="entry name" value="rnfE"/>
    <property type="match status" value="1"/>
</dbReference>
<gene>
    <name evidence="9" type="primary">rnfE</name>
    <name evidence="10" type="ORF">SAMN05443662_1109</name>
</gene>
<dbReference type="InterPro" id="IPR003667">
    <property type="entry name" value="NqrDE/RnfAE"/>
</dbReference>
<feature type="transmembrane region" description="Helical" evidence="9">
    <location>
        <begin position="99"/>
        <end position="117"/>
    </location>
</feature>
<feature type="transmembrane region" description="Helical" evidence="9">
    <location>
        <begin position="73"/>
        <end position="93"/>
    </location>
</feature>
<evidence type="ECO:0000313" key="10">
    <source>
        <dbReference type="EMBL" id="SIN95546.1"/>
    </source>
</evidence>
<dbReference type="GO" id="GO:0012505">
    <property type="term" value="C:endomembrane system"/>
    <property type="evidence" value="ECO:0007669"/>
    <property type="project" value="UniProtKB-SubCell"/>
</dbReference>
<organism evidence="10 11">
    <name type="scientific">Sulfurivirga caldicuralii</name>
    <dbReference type="NCBI Taxonomy" id="364032"/>
    <lineage>
        <taxon>Bacteria</taxon>
        <taxon>Pseudomonadati</taxon>
        <taxon>Pseudomonadota</taxon>
        <taxon>Gammaproteobacteria</taxon>
        <taxon>Thiotrichales</taxon>
        <taxon>Piscirickettsiaceae</taxon>
        <taxon>Sulfurivirga</taxon>
    </lineage>
</organism>
<dbReference type="PANTHER" id="PTHR30586:SF0">
    <property type="entry name" value="ION-TRANSLOCATING OXIDOREDUCTASE COMPLEX SUBUNIT E"/>
    <property type="match status" value="1"/>
</dbReference>
<reference evidence="10 11" key="1">
    <citation type="submission" date="2016-11" db="EMBL/GenBank/DDBJ databases">
        <authorList>
            <person name="Jaros S."/>
            <person name="Januszkiewicz K."/>
            <person name="Wedrychowicz H."/>
        </authorList>
    </citation>
    <scope>NUCLEOTIDE SEQUENCE [LARGE SCALE GENOMIC DNA]</scope>
    <source>
        <strain evidence="10 11">DSM 17737</strain>
    </source>
</reference>
<keyword evidence="4 9" id="KW-0812">Transmembrane</keyword>
<evidence type="ECO:0000256" key="8">
    <source>
        <dbReference type="ARBA" id="ARBA00023136"/>
    </source>
</evidence>
<evidence type="ECO:0000256" key="2">
    <source>
        <dbReference type="ARBA" id="ARBA00022448"/>
    </source>
</evidence>
<keyword evidence="8 9" id="KW-0472">Membrane</keyword>
<dbReference type="InterPro" id="IPR010968">
    <property type="entry name" value="RnfE"/>
</dbReference>
<comment type="function">
    <text evidence="9">Part of a membrane-bound complex that couples electron transfer with translocation of ions across the membrane.</text>
</comment>
<comment type="subunit">
    <text evidence="9">The complex is composed of six subunits: RnfA, RnfB, RnfC, RnfD, RnfE and RnfG.</text>
</comment>
<dbReference type="STRING" id="364032.SAMN05443662_1109"/>
<sequence length="233" mass="25113">MTLERLREIVYEGLWNNNQALVALLGLCPMLAVTNNAINGLGLGIATLVVLVVSNVLVSLIRAHVPREVRIPIFIGIIATAVTIIDMVMDAYMHTLHGILGIFIPLIVTNCVILGRAEAFASRNPVLESAVDGLAMGIGFLIVLVVLGGMRELLAQGTLLDQAELLFGPTAKAWTLHLTDNPHGVLLAALPPGAFLGLGILVAIKQWIELRREERLHAQPQAENMPSHEPEKA</sequence>
<evidence type="ECO:0000256" key="3">
    <source>
        <dbReference type="ARBA" id="ARBA00022519"/>
    </source>
</evidence>
<evidence type="ECO:0000256" key="1">
    <source>
        <dbReference type="ARBA" id="ARBA00004127"/>
    </source>
</evidence>
<feature type="transmembrane region" description="Helical" evidence="9">
    <location>
        <begin position="44"/>
        <end position="61"/>
    </location>
</feature>
<accession>A0A1N6FJY8</accession>
<dbReference type="PIRSF" id="PIRSF006102">
    <property type="entry name" value="NQR_DE"/>
    <property type="match status" value="1"/>
</dbReference>
<keyword evidence="9" id="KW-1003">Cell membrane</keyword>
<dbReference type="GO" id="GO:0022900">
    <property type="term" value="P:electron transport chain"/>
    <property type="evidence" value="ECO:0007669"/>
    <property type="project" value="UniProtKB-UniRule"/>
</dbReference>
<feature type="transmembrane region" description="Helical" evidence="9">
    <location>
        <begin position="184"/>
        <end position="204"/>
    </location>
</feature>
<evidence type="ECO:0000256" key="5">
    <source>
        <dbReference type="ARBA" id="ARBA00022967"/>
    </source>
</evidence>
<dbReference type="HAMAP" id="MF_00478">
    <property type="entry name" value="RsxE_RnfE"/>
    <property type="match status" value="1"/>
</dbReference>
<dbReference type="EMBL" id="FSRE01000002">
    <property type="protein sequence ID" value="SIN95546.1"/>
    <property type="molecule type" value="Genomic_DNA"/>
</dbReference>
<feature type="transmembrane region" description="Helical" evidence="9">
    <location>
        <begin position="129"/>
        <end position="150"/>
    </location>
</feature>
<evidence type="ECO:0000256" key="9">
    <source>
        <dbReference type="HAMAP-Rule" id="MF_00478"/>
    </source>
</evidence>
<comment type="subcellular location">
    <subcellularLocation>
        <location evidence="9">Cell inner membrane</location>
        <topology evidence="9">Multi-pass membrane protein</topology>
    </subcellularLocation>
    <subcellularLocation>
        <location evidence="1">Endomembrane system</location>
        <topology evidence="1">Multi-pass membrane protein</topology>
    </subcellularLocation>
</comment>
<keyword evidence="7 9" id="KW-1133">Transmembrane helix</keyword>